<protein>
    <submittedName>
        <fullName evidence="1">Uncharacterized protein</fullName>
    </submittedName>
</protein>
<sequence length="44" mass="5240">MYLFADRVEIKPRFGFMDTVREVVEARFQENFNDALREALSTAR</sequence>
<name>A0A1Y2KC22_9PROT</name>
<dbReference type="STRING" id="1434232.MAIT1_04560"/>
<keyword evidence="2" id="KW-1185">Reference proteome</keyword>
<accession>A0A1Y2KC22</accession>
<proteinExistence type="predicted"/>
<organism evidence="1 2">
    <name type="scientific">Magnetofaba australis IT-1</name>
    <dbReference type="NCBI Taxonomy" id="1434232"/>
    <lineage>
        <taxon>Bacteria</taxon>
        <taxon>Pseudomonadati</taxon>
        <taxon>Pseudomonadota</taxon>
        <taxon>Magnetococcia</taxon>
        <taxon>Magnetococcales</taxon>
        <taxon>Magnetococcaceae</taxon>
        <taxon>Magnetofaba</taxon>
    </lineage>
</organism>
<dbReference type="EMBL" id="LVJN01000012">
    <property type="protein sequence ID" value="OSM07675.1"/>
    <property type="molecule type" value="Genomic_DNA"/>
</dbReference>
<evidence type="ECO:0000313" key="1">
    <source>
        <dbReference type="EMBL" id="OSM07675.1"/>
    </source>
</evidence>
<evidence type="ECO:0000313" key="2">
    <source>
        <dbReference type="Proteomes" id="UP000194003"/>
    </source>
</evidence>
<dbReference type="AlphaFoldDB" id="A0A1Y2KC22"/>
<reference evidence="1 2" key="1">
    <citation type="journal article" date="2016" name="BMC Genomics">
        <title>Combined genomic and structural analyses of a cultured magnetotactic bacterium reveals its niche adaptation to a dynamic environment.</title>
        <authorList>
            <person name="Araujo A.C."/>
            <person name="Morillo V."/>
            <person name="Cypriano J."/>
            <person name="Teixeira L.C."/>
            <person name="Leao P."/>
            <person name="Lyra S."/>
            <person name="Almeida L.G."/>
            <person name="Bazylinski D.A."/>
            <person name="Vasconcellos A.T."/>
            <person name="Abreu F."/>
            <person name="Lins U."/>
        </authorList>
    </citation>
    <scope>NUCLEOTIDE SEQUENCE [LARGE SCALE GENOMIC DNA]</scope>
    <source>
        <strain evidence="1 2">IT-1</strain>
    </source>
</reference>
<comment type="caution">
    <text evidence="1">The sequence shown here is derived from an EMBL/GenBank/DDBJ whole genome shotgun (WGS) entry which is preliminary data.</text>
</comment>
<gene>
    <name evidence="1" type="ORF">MAIT1_04560</name>
</gene>
<dbReference type="Proteomes" id="UP000194003">
    <property type="component" value="Unassembled WGS sequence"/>
</dbReference>